<proteinExistence type="predicted"/>
<feature type="compositionally biased region" description="Low complexity" evidence="1">
    <location>
        <begin position="419"/>
        <end position="439"/>
    </location>
</feature>
<dbReference type="InterPro" id="IPR016024">
    <property type="entry name" value="ARM-type_fold"/>
</dbReference>
<accession>A0AAV5WP63</accession>
<keyword evidence="3" id="KW-1185">Reference proteome</keyword>
<dbReference type="SUPFAM" id="SSF48371">
    <property type="entry name" value="ARM repeat"/>
    <property type="match status" value="1"/>
</dbReference>
<comment type="caution">
    <text evidence="2">The sequence shown here is derived from an EMBL/GenBank/DDBJ whole genome shotgun (WGS) entry which is preliminary data.</text>
</comment>
<dbReference type="AlphaFoldDB" id="A0AAV5WP63"/>
<evidence type="ECO:0000313" key="3">
    <source>
        <dbReference type="Proteomes" id="UP001432322"/>
    </source>
</evidence>
<feature type="region of interest" description="Disordered" evidence="1">
    <location>
        <begin position="419"/>
        <end position="467"/>
    </location>
</feature>
<protein>
    <submittedName>
        <fullName evidence="2">Uncharacterized protein</fullName>
    </submittedName>
</protein>
<reference evidence="2" key="1">
    <citation type="submission" date="2023-10" db="EMBL/GenBank/DDBJ databases">
        <title>Genome assembly of Pristionchus species.</title>
        <authorList>
            <person name="Yoshida K."/>
            <person name="Sommer R.J."/>
        </authorList>
    </citation>
    <scope>NUCLEOTIDE SEQUENCE</scope>
    <source>
        <strain evidence="2">RS5133</strain>
    </source>
</reference>
<organism evidence="2 3">
    <name type="scientific">Pristionchus fissidentatus</name>
    <dbReference type="NCBI Taxonomy" id="1538716"/>
    <lineage>
        <taxon>Eukaryota</taxon>
        <taxon>Metazoa</taxon>
        <taxon>Ecdysozoa</taxon>
        <taxon>Nematoda</taxon>
        <taxon>Chromadorea</taxon>
        <taxon>Rhabditida</taxon>
        <taxon>Rhabditina</taxon>
        <taxon>Diplogasteromorpha</taxon>
        <taxon>Diplogasteroidea</taxon>
        <taxon>Neodiplogasteridae</taxon>
        <taxon>Pristionchus</taxon>
    </lineage>
</organism>
<evidence type="ECO:0000313" key="2">
    <source>
        <dbReference type="EMBL" id="GMT34066.1"/>
    </source>
</evidence>
<evidence type="ECO:0000256" key="1">
    <source>
        <dbReference type="SAM" id="MobiDB-lite"/>
    </source>
</evidence>
<dbReference type="EMBL" id="BTSY01000006">
    <property type="protein sequence ID" value="GMT34066.1"/>
    <property type="molecule type" value="Genomic_DNA"/>
</dbReference>
<feature type="non-terminal residue" evidence="2">
    <location>
        <position position="467"/>
    </location>
</feature>
<feature type="compositionally biased region" description="Polar residues" evidence="1">
    <location>
        <begin position="456"/>
        <end position="467"/>
    </location>
</feature>
<gene>
    <name evidence="2" type="ORF">PFISCL1PPCAC_25363</name>
</gene>
<dbReference type="Proteomes" id="UP001432322">
    <property type="component" value="Unassembled WGS sequence"/>
</dbReference>
<sequence>MRRLKKPDVLSREQLRKSITIVYSIFLNVIEFAPIPPCDRAPTHYMRSNGLPRPQLHPTQAYHQLAAGSISFEGGNLRVALVEIVEGVISSEKCHDSQALESLVALIPALERVGVCQLMTHSSVLISMLHNPLLKERSMTEAVSRDKLISVYNTEPSTRDFGASTFDCRVMRTLFKLSFSLYETVRAMARAHLSRLLTNYSETTLIDEFIDEITAALTDQRPEITKGALQLLVALHLPGSKKVEVRTRIWPLLLKCRRPEDAKLLALLDSCYDQVKGRHHRNKPEPFPQEYLLYVADVLNATPEAGEWTRVEDVNALLTNARDKVEERGEKIQLMYDTLSTELHSALRASTAVSPTEKTMETVMSKMSESVLPANFDSAKTALSPVSPQQLRTANAAVSPAPTTAVTAVSITNTLAAMPAPQSSSTTPARASSATPSASDKSPVAIPTVTTTTTTIDSNKPFTVDAT</sequence>
<name>A0AAV5WP63_9BILA</name>